<feature type="compositionally biased region" description="Low complexity" evidence="1">
    <location>
        <begin position="61"/>
        <end position="93"/>
    </location>
</feature>
<feature type="compositionally biased region" description="Polar residues" evidence="1">
    <location>
        <begin position="94"/>
        <end position="104"/>
    </location>
</feature>
<dbReference type="GO" id="GO:0007623">
    <property type="term" value="P:circadian rhythm"/>
    <property type="evidence" value="ECO:0007669"/>
    <property type="project" value="InterPro"/>
</dbReference>
<evidence type="ECO:0000313" key="2">
    <source>
        <dbReference type="EMBL" id="GAU39308.1"/>
    </source>
</evidence>
<dbReference type="AlphaFoldDB" id="A0A2Z6N375"/>
<evidence type="ECO:0000256" key="1">
    <source>
        <dbReference type="SAM" id="MobiDB-lite"/>
    </source>
</evidence>
<protein>
    <recommendedName>
        <fullName evidence="4">Protein LNK2</fullName>
    </recommendedName>
</protein>
<feature type="compositionally biased region" description="Basic residues" evidence="1">
    <location>
        <begin position="267"/>
        <end position="280"/>
    </location>
</feature>
<evidence type="ECO:0008006" key="4">
    <source>
        <dbReference type="Google" id="ProtNLM"/>
    </source>
</evidence>
<name>A0A2Z6N375_TRISU</name>
<feature type="compositionally biased region" description="Polar residues" evidence="1">
    <location>
        <begin position="240"/>
        <end position="249"/>
    </location>
</feature>
<reference evidence="3" key="1">
    <citation type="journal article" date="2017" name="Front. Plant Sci.">
        <title>Climate Clever Clovers: New Paradigm to Reduce the Environmental Footprint of Ruminants by Breeding Low Methanogenic Forages Utilizing Haplotype Variation.</title>
        <authorList>
            <person name="Kaur P."/>
            <person name="Appels R."/>
            <person name="Bayer P.E."/>
            <person name="Keeble-Gagnere G."/>
            <person name="Wang J."/>
            <person name="Hirakawa H."/>
            <person name="Shirasawa K."/>
            <person name="Vercoe P."/>
            <person name="Stefanova K."/>
            <person name="Durmic Z."/>
            <person name="Nichols P."/>
            <person name="Revell C."/>
            <person name="Isobe S.N."/>
            <person name="Edwards D."/>
            <person name="Erskine W."/>
        </authorList>
    </citation>
    <scope>NUCLEOTIDE SEQUENCE [LARGE SCALE GENOMIC DNA]</scope>
    <source>
        <strain evidence="3">cv. Daliak</strain>
    </source>
</reference>
<dbReference type="InterPro" id="IPR039928">
    <property type="entry name" value="LNK"/>
</dbReference>
<feature type="region of interest" description="Disordered" evidence="1">
    <location>
        <begin position="14"/>
        <end position="127"/>
    </location>
</feature>
<dbReference type="PANTHER" id="PTHR33334">
    <property type="entry name" value="PROTEIN LNK1"/>
    <property type="match status" value="1"/>
</dbReference>
<sequence>MEKFQLANIIWDEGGESDDHIVPFPEASEDLRNKKEVNQEPAACKLTKRKQPETKTDFHENLGSSSNHNNGGELLASGYGASSWPDSSLSSAAKTDQGSLGTEQSKNRGELSKLSTSRGEETTQHEKDAQFFQNAEEGKEQGDFVDYDWANIGSFDDLDRIFSHDDPIFGHVSLDNSDELWSTKDVSNNQANVPLDAPSPTDALRNRSEPFGIKEEHAHCNDQSFSPSYRKISGPAYQSIQDSHTTTDNVECAGDRSKLTGREQQSFRKKNQLKTRKKSQIKQEEKDLQDFYGNWASSATLARQFENQLAPSVLQSSPSSILDQPKKLQGHETLYQNIINPYAAPSVYGNLTNTYPATPMLSQIQSGNLRHQPVLSGYETSLSSVNALKNYAGSINPQAMTPQEKIEKLRRRQQMQAMLAIQKQQQVLGHQVPSTSKSVAKNCHSEIQSHLSDGIDPKIEDLSTFPPIEQDDSNTISLAIDDDFVEETILYRLQDIISELDVTTRLCIRDSLFRLAQSAMQRHYANDTSSTNKNNNEEYEVFAREESSRQNRVPDIETQTNSIDRTVARLLFHRPVELTGNYSDNTKVQCESTAANQADFPIRCLQEEDLRSHQQSSHLGLENPCQTFEVQPMHQIKSSLGITSENASNPQEFEASQ</sequence>
<organism evidence="2 3">
    <name type="scientific">Trifolium subterraneum</name>
    <name type="common">Subterranean clover</name>
    <dbReference type="NCBI Taxonomy" id="3900"/>
    <lineage>
        <taxon>Eukaryota</taxon>
        <taxon>Viridiplantae</taxon>
        <taxon>Streptophyta</taxon>
        <taxon>Embryophyta</taxon>
        <taxon>Tracheophyta</taxon>
        <taxon>Spermatophyta</taxon>
        <taxon>Magnoliopsida</taxon>
        <taxon>eudicotyledons</taxon>
        <taxon>Gunneridae</taxon>
        <taxon>Pentapetalae</taxon>
        <taxon>rosids</taxon>
        <taxon>fabids</taxon>
        <taxon>Fabales</taxon>
        <taxon>Fabaceae</taxon>
        <taxon>Papilionoideae</taxon>
        <taxon>50 kb inversion clade</taxon>
        <taxon>NPAAA clade</taxon>
        <taxon>Hologalegina</taxon>
        <taxon>IRL clade</taxon>
        <taxon>Trifolieae</taxon>
        <taxon>Trifolium</taxon>
    </lineage>
</organism>
<feature type="compositionally biased region" description="Basic and acidic residues" evidence="1">
    <location>
        <begin position="29"/>
        <end position="38"/>
    </location>
</feature>
<feature type="region of interest" description="Disordered" evidence="1">
    <location>
        <begin position="240"/>
        <end position="281"/>
    </location>
</feature>
<gene>
    <name evidence="2" type="ORF">TSUD_119130</name>
</gene>
<accession>A0A2Z6N375</accession>
<dbReference type="PANTHER" id="PTHR33334:SF5">
    <property type="entry name" value="PROTEIN LNK2"/>
    <property type="match status" value="1"/>
</dbReference>
<proteinExistence type="predicted"/>
<dbReference type="Proteomes" id="UP000242715">
    <property type="component" value="Unassembled WGS sequence"/>
</dbReference>
<evidence type="ECO:0000313" key="3">
    <source>
        <dbReference type="Proteomes" id="UP000242715"/>
    </source>
</evidence>
<dbReference type="EMBL" id="DF973754">
    <property type="protein sequence ID" value="GAU39308.1"/>
    <property type="molecule type" value="Genomic_DNA"/>
</dbReference>
<dbReference type="GO" id="GO:0006355">
    <property type="term" value="P:regulation of DNA-templated transcription"/>
    <property type="evidence" value="ECO:0007669"/>
    <property type="project" value="InterPro"/>
</dbReference>
<keyword evidence="3" id="KW-1185">Reference proteome</keyword>
<feature type="compositionally biased region" description="Basic and acidic residues" evidence="1">
    <location>
        <begin position="118"/>
        <end position="127"/>
    </location>
</feature>
<dbReference type="OrthoDB" id="618331at2759"/>
<feature type="compositionally biased region" description="Basic and acidic residues" evidence="1">
    <location>
        <begin position="50"/>
        <end position="60"/>
    </location>
</feature>